<dbReference type="STRING" id="1764295.A0A5B8MIT6"/>
<evidence type="ECO:0000256" key="5">
    <source>
        <dbReference type="ARBA" id="ARBA00022701"/>
    </source>
</evidence>
<evidence type="ECO:0000256" key="4">
    <source>
        <dbReference type="ARBA" id="ARBA00022490"/>
    </source>
</evidence>
<feature type="compositionally biased region" description="Basic residues" evidence="9">
    <location>
        <begin position="177"/>
        <end position="186"/>
    </location>
</feature>
<dbReference type="OrthoDB" id="551463at2759"/>
<keyword evidence="8" id="KW-0206">Cytoskeleton</keyword>
<gene>
    <name evidence="10" type="ORF">A3770_03p20930</name>
</gene>
<sequence>MTDRGRGGAVEEESSMASASDLAYTTSEEGSPGEESSAAERAPAGVRPPEEPFPEQEEGTKENIWEGEMSKLKEEKGGDKKQTRGGKASAEKGAKRQLAFNKTMDDREVSTSEVSAKVSSPLKLDPTSQAEKAPQTKGSSSPKLQALKARAAARRISAKGGEVSRPSTAPAPEGNAGRRRPRRRSSHGPTDGELRTQVDELADTVRDLEREKEAAEEEIKVLTKKHQEIEETTIKHYESIIDNLESEVKTLGVKVQEAESLTLRQKILNAEDSSEINLKESEFTALRREIEEQEVLLKGYQSENESAILKLKQMKEEMKDKEEKMAEEHASYARDLIVLQEERRVDSQRTASWLREKLELQKQNNALKEELYQSENKNKTEIERLRREKQELEAKSAGVNLKQMEEEEELVRSVKAEMETMKREHQKTQAELENKLKWYTENQEFVNQNSDLIKEQLETISELQRRLAKFEGDGSQDGPEARMTARIKELEGEVKHLNGLLVKNNPNSLSALIQASKPSGEDHALMKELRSEVESQKKKNAELMRKHESQLRALRQQHEKARIQDRETRQGGRVKELNKQLEDVRSHYSKKVKTLEKQLLGVKREKSHYQETLREERRQSRLSESSHTENNDKELAMIQSLKIELEQAKDEREQLRAELHQTKATVPAQADAMQRLHMQVQDLTEKLNELGQAGSLPMHQHQQGQVYNPPLMLQQQQQQQQQVFGGHFPKENVMDQANVVNRMRQLESELAYLKGGSTKPSYSPEYIVLEEKLAQMDARQIAREEQWRAVMEETKNLASLQQNVLNQKWELAIRAKNAEIDRFRTELDAILFDVSNLQRRKV</sequence>
<evidence type="ECO:0000313" key="11">
    <source>
        <dbReference type="Proteomes" id="UP000316726"/>
    </source>
</evidence>
<feature type="compositionally biased region" description="Low complexity" evidence="9">
    <location>
        <begin position="27"/>
        <end position="45"/>
    </location>
</feature>
<proteinExistence type="inferred from homology"/>
<accession>A0A5B8MIT6</accession>
<evidence type="ECO:0000313" key="10">
    <source>
        <dbReference type="EMBL" id="QDZ19575.1"/>
    </source>
</evidence>
<reference evidence="10 11" key="1">
    <citation type="submission" date="2018-07" db="EMBL/GenBank/DDBJ databases">
        <title>The complete nuclear genome of the prasinophyte Chloropicon primus (CCMP1205).</title>
        <authorList>
            <person name="Pombert J.-F."/>
            <person name="Otis C."/>
            <person name="Turmel M."/>
            <person name="Lemieux C."/>
        </authorList>
    </citation>
    <scope>NUCLEOTIDE SEQUENCE [LARGE SCALE GENOMIC DNA]</scope>
    <source>
        <strain evidence="10 11">CCMP1205</strain>
    </source>
</reference>
<keyword evidence="7" id="KW-0175">Coiled coil</keyword>
<dbReference type="EMBL" id="CP031036">
    <property type="protein sequence ID" value="QDZ19575.1"/>
    <property type="molecule type" value="Genomic_DNA"/>
</dbReference>
<keyword evidence="4" id="KW-0963">Cytoplasm</keyword>
<dbReference type="AlphaFoldDB" id="A0A5B8MIT6"/>
<evidence type="ECO:0000256" key="1">
    <source>
        <dbReference type="ARBA" id="ARBA00004114"/>
    </source>
</evidence>
<feature type="compositionally biased region" description="Polar residues" evidence="9">
    <location>
        <begin position="126"/>
        <end position="143"/>
    </location>
</feature>
<evidence type="ECO:0000256" key="7">
    <source>
        <dbReference type="ARBA" id="ARBA00023054"/>
    </source>
</evidence>
<keyword evidence="11" id="KW-1185">Reference proteome</keyword>
<organism evidence="10 11">
    <name type="scientific">Chloropicon primus</name>
    <dbReference type="NCBI Taxonomy" id="1764295"/>
    <lineage>
        <taxon>Eukaryota</taxon>
        <taxon>Viridiplantae</taxon>
        <taxon>Chlorophyta</taxon>
        <taxon>Chloropicophyceae</taxon>
        <taxon>Chloropicales</taxon>
        <taxon>Chloropicaceae</taxon>
        <taxon>Chloropicon</taxon>
    </lineage>
</organism>
<evidence type="ECO:0000256" key="2">
    <source>
        <dbReference type="ARBA" id="ARBA00009485"/>
    </source>
</evidence>
<dbReference type="Proteomes" id="UP000316726">
    <property type="component" value="Chromosome 3"/>
</dbReference>
<feature type="region of interest" description="Disordered" evidence="9">
    <location>
        <begin position="1"/>
        <end position="199"/>
    </location>
</feature>
<dbReference type="InterPro" id="IPR038774">
    <property type="entry name" value="CEP162-like"/>
</dbReference>
<protein>
    <recommendedName>
        <fullName evidence="3">Centrosomal protein of 162 kDa</fullName>
    </recommendedName>
</protein>
<comment type="subcellular location">
    <subcellularLocation>
        <location evidence="1">Cytoplasm</location>
        <location evidence="1">Cytoskeleton</location>
        <location evidence="1">Microtubule organizing center</location>
        <location evidence="1">Centrosome</location>
        <location evidence="1">Centriole</location>
    </subcellularLocation>
</comment>
<evidence type="ECO:0000256" key="3">
    <source>
        <dbReference type="ARBA" id="ARBA00021406"/>
    </source>
</evidence>
<dbReference type="GO" id="GO:0060271">
    <property type="term" value="P:cilium assembly"/>
    <property type="evidence" value="ECO:0007669"/>
    <property type="project" value="TreeGrafter"/>
</dbReference>
<feature type="compositionally biased region" description="Basic and acidic residues" evidence="9">
    <location>
        <begin position="58"/>
        <end position="82"/>
    </location>
</feature>
<feature type="region of interest" description="Disordered" evidence="9">
    <location>
        <begin position="606"/>
        <end position="633"/>
    </location>
</feature>
<keyword evidence="5" id="KW-0493">Microtubule</keyword>
<name>A0A5B8MIT6_9CHLO</name>
<dbReference type="GO" id="GO:0005814">
    <property type="term" value="C:centriole"/>
    <property type="evidence" value="ECO:0007669"/>
    <property type="project" value="UniProtKB-SubCell"/>
</dbReference>
<dbReference type="PANTHER" id="PTHR34031:SF1">
    <property type="entry name" value="CENTROSOMAL PROTEIN OF 162 KDA"/>
    <property type="match status" value="1"/>
</dbReference>
<comment type="similarity">
    <text evidence="2">Belongs to the CEP162 family.</text>
</comment>
<dbReference type="PANTHER" id="PTHR34031">
    <property type="entry name" value="CENTROSOMAL PROTEIN OF 162 KDA"/>
    <property type="match status" value="1"/>
</dbReference>
<evidence type="ECO:0000256" key="9">
    <source>
        <dbReference type="SAM" id="MobiDB-lite"/>
    </source>
</evidence>
<evidence type="ECO:0000256" key="6">
    <source>
        <dbReference type="ARBA" id="ARBA00022794"/>
    </source>
</evidence>
<evidence type="ECO:0000256" key="8">
    <source>
        <dbReference type="ARBA" id="ARBA00023212"/>
    </source>
</evidence>
<keyword evidence="6" id="KW-0970">Cilium biogenesis/degradation</keyword>
<feature type="compositionally biased region" description="Basic and acidic residues" evidence="9">
    <location>
        <begin position="190"/>
        <end position="199"/>
    </location>
</feature>
<dbReference type="GO" id="GO:0005879">
    <property type="term" value="C:axonemal microtubule"/>
    <property type="evidence" value="ECO:0007669"/>
    <property type="project" value="TreeGrafter"/>
</dbReference>